<dbReference type="RefSeq" id="WP_171595231.1">
    <property type="nucleotide sequence ID" value="NZ_RZNH01000012.1"/>
</dbReference>
<gene>
    <name evidence="1" type="ORF">ELS83_08990</name>
</gene>
<dbReference type="Gene3D" id="2.130.10.10">
    <property type="entry name" value="YVTN repeat-like/Quinoprotein amine dehydrogenase"/>
    <property type="match status" value="1"/>
</dbReference>
<sequence>MKKALMLLLGAPLFFSCQNDEIEPAPEEHLHDENCQYKTEMTAPQGFTIEEKSSIEMNGSLKEIQFLNEDVAYILGSNNYGGHADVFKSEDGGKTWSDLNLQLRRSPENMFFLNKEIGFVSTNDKGKLLKTIDGGLNWTEIHYENINGMLHRIQKDHENNLYAISRISDAHSVLIKSTDEGNTWNIINESYDFGATYSTFSFKILEDKIYVSGKHGKLIVTDLDGDLLKVIETDLSDFLDVEIIDHDHIIVSHGNKTYQSADGGLNWTSLEANYKRLLDFTNKDTGLVLLNKASCPVADYPLDQDVIAFTTDGGHSWEESQEFTNLIVNYVDCFKMNDSRYFLLVEQKLYELQKEKGID</sequence>
<name>A0ABX1WV69_9BACT</name>
<evidence type="ECO:0008006" key="3">
    <source>
        <dbReference type="Google" id="ProtNLM"/>
    </source>
</evidence>
<dbReference type="CDD" id="cd15482">
    <property type="entry name" value="Sialidase_non-viral"/>
    <property type="match status" value="1"/>
</dbReference>
<dbReference type="EMBL" id="RZNH01000012">
    <property type="protein sequence ID" value="NOU59957.1"/>
    <property type="molecule type" value="Genomic_DNA"/>
</dbReference>
<dbReference type="SUPFAM" id="SSF110296">
    <property type="entry name" value="Oligoxyloglucan reducing end-specific cellobiohydrolase"/>
    <property type="match status" value="1"/>
</dbReference>
<reference evidence="1 2" key="1">
    <citation type="submission" date="2018-12" db="EMBL/GenBank/DDBJ databases">
        <title>Marinifilum JC070 sp. nov., a marine bacterium isolated from Yongle Blue Hole in the South China Sea.</title>
        <authorList>
            <person name="Fu T."/>
        </authorList>
    </citation>
    <scope>NUCLEOTIDE SEQUENCE [LARGE SCALE GENOMIC DNA]</scope>
    <source>
        <strain evidence="1 2">JC070</strain>
    </source>
</reference>
<evidence type="ECO:0000313" key="2">
    <source>
        <dbReference type="Proteomes" id="UP000732105"/>
    </source>
</evidence>
<dbReference type="PANTHER" id="PTHR47199">
    <property type="entry name" value="PHOTOSYSTEM II STABILITY/ASSEMBLY FACTOR HCF136, CHLOROPLASTIC"/>
    <property type="match status" value="1"/>
</dbReference>
<keyword evidence="2" id="KW-1185">Reference proteome</keyword>
<comment type="caution">
    <text evidence="1">The sequence shown here is derived from an EMBL/GenBank/DDBJ whole genome shotgun (WGS) entry which is preliminary data.</text>
</comment>
<organism evidence="1 2">
    <name type="scientific">Marinifilum caeruleilacunae</name>
    <dbReference type="NCBI Taxonomy" id="2499076"/>
    <lineage>
        <taxon>Bacteria</taxon>
        <taxon>Pseudomonadati</taxon>
        <taxon>Bacteroidota</taxon>
        <taxon>Bacteroidia</taxon>
        <taxon>Marinilabiliales</taxon>
        <taxon>Marinifilaceae</taxon>
    </lineage>
</organism>
<protein>
    <recommendedName>
        <fullName evidence="3">Photosynthesis system II assembly factor Ycf48/Hcf136-like domain-containing protein</fullName>
    </recommendedName>
</protein>
<dbReference type="PROSITE" id="PS51257">
    <property type="entry name" value="PROKAR_LIPOPROTEIN"/>
    <property type="match status" value="1"/>
</dbReference>
<accession>A0ABX1WV69</accession>
<dbReference type="InterPro" id="IPR015943">
    <property type="entry name" value="WD40/YVTN_repeat-like_dom_sf"/>
</dbReference>
<dbReference type="Proteomes" id="UP000732105">
    <property type="component" value="Unassembled WGS sequence"/>
</dbReference>
<dbReference type="PANTHER" id="PTHR47199:SF2">
    <property type="entry name" value="PHOTOSYSTEM II STABILITY_ASSEMBLY FACTOR HCF136, CHLOROPLASTIC"/>
    <property type="match status" value="1"/>
</dbReference>
<evidence type="ECO:0000313" key="1">
    <source>
        <dbReference type="EMBL" id="NOU59957.1"/>
    </source>
</evidence>
<proteinExistence type="predicted"/>